<comment type="caution">
    <text evidence="2">The sequence shown here is derived from an EMBL/GenBank/DDBJ whole genome shotgun (WGS) entry which is preliminary data.</text>
</comment>
<gene>
    <name evidence="2" type="ORF">GCM10011322_13460</name>
</gene>
<organism evidence="2 3">
    <name type="scientific">Salinarimonas ramus</name>
    <dbReference type="NCBI Taxonomy" id="690164"/>
    <lineage>
        <taxon>Bacteria</taxon>
        <taxon>Pseudomonadati</taxon>
        <taxon>Pseudomonadota</taxon>
        <taxon>Alphaproteobacteria</taxon>
        <taxon>Hyphomicrobiales</taxon>
        <taxon>Salinarimonadaceae</taxon>
        <taxon>Salinarimonas</taxon>
    </lineage>
</organism>
<dbReference type="Proteomes" id="UP000600449">
    <property type="component" value="Unassembled WGS sequence"/>
</dbReference>
<evidence type="ECO:0000256" key="1">
    <source>
        <dbReference type="SAM" id="MobiDB-lite"/>
    </source>
</evidence>
<dbReference type="AlphaFoldDB" id="A0A917Q620"/>
<evidence type="ECO:0000313" key="3">
    <source>
        <dbReference type="Proteomes" id="UP000600449"/>
    </source>
</evidence>
<protein>
    <submittedName>
        <fullName evidence="2">Uncharacterized protein</fullName>
    </submittedName>
</protein>
<accession>A0A917Q620</accession>
<name>A0A917Q620_9HYPH</name>
<reference evidence="2 3" key="1">
    <citation type="journal article" date="2014" name="Int. J. Syst. Evol. Microbiol.">
        <title>Complete genome sequence of Corynebacterium casei LMG S-19264T (=DSM 44701T), isolated from a smear-ripened cheese.</title>
        <authorList>
            <consortium name="US DOE Joint Genome Institute (JGI-PGF)"/>
            <person name="Walter F."/>
            <person name="Albersmeier A."/>
            <person name="Kalinowski J."/>
            <person name="Ruckert C."/>
        </authorList>
    </citation>
    <scope>NUCLEOTIDE SEQUENCE [LARGE SCALE GENOMIC DNA]</scope>
    <source>
        <strain evidence="2 3">CGMCC 1.9161</strain>
    </source>
</reference>
<keyword evidence="3" id="KW-1185">Reference proteome</keyword>
<sequence>MAKTKQPAAPEPRRLPVQNGTPTMKHIGGGSNDAWNGRLLATALGYALPGGADRTADADEKIIGAVTALMDMKPTDPTEGMLVAQMLAANSAALELYRRAWIPEQTFEARTRFLALADKAARTVGTLAESLTKYRTRGRQTVVVQHVNVGDGGQAVVAGEMSTRGGLHGGK</sequence>
<evidence type="ECO:0000313" key="2">
    <source>
        <dbReference type="EMBL" id="GGK28254.1"/>
    </source>
</evidence>
<feature type="region of interest" description="Disordered" evidence="1">
    <location>
        <begin position="1"/>
        <end position="22"/>
    </location>
</feature>
<proteinExistence type="predicted"/>
<dbReference type="EMBL" id="BMMF01000003">
    <property type="protein sequence ID" value="GGK28254.1"/>
    <property type="molecule type" value="Genomic_DNA"/>
</dbReference>